<evidence type="ECO:0000313" key="3">
    <source>
        <dbReference type="Proteomes" id="UP001189429"/>
    </source>
</evidence>
<keyword evidence="3" id="KW-1185">Reference proteome</keyword>
<reference evidence="2" key="1">
    <citation type="submission" date="2023-10" db="EMBL/GenBank/DDBJ databases">
        <authorList>
            <person name="Chen Y."/>
            <person name="Shah S."/>
            <person name="Dougan E. K."/>
            <person name="Thang M."/>
            <person name="Chan C."/>
        </authorList>
    </citation>
    <scope>NUCLEOTIDE SEQUENCE [LARGE SCALE GENOMIC DNA]</scope>
</reference>
<evidence type="ECO:0000256" key="1">
    <source>
        <dbReference type="SAM" id="MobiDB-lite"/>
    </source>
</evidence>
<dbReference type="SUPFAM" id="SSF56219">
    <property type="entry name" value="DNase I-like"/>
    <property type="match status" value="1"/>
</dbReference>
<feature type="region of interest" description="Disordered" evidence="1">
    <location>
        <begin position="341"/>
        <end position="366"/>
    </location>
</feature>
<gene>
    <name evidence="2" type="ORF">PCOR1329_LOCUS61053</name>
</gene>
<organism evidence="2 3">
    <name type="scientific">Prorocentrum cordatum</name>
    <dbReference type="NCBI Taxonomy" id="2364126"/>
    <lineage>
        <taxon>Eukaryota</taxon>
        <taxon>Sar</taxon>
        <taxon>Alveolata</taxon>
        <taxon>Dinophyceae</taxon>
        <taxon>Prorocentrales</taxon>
        <taxon>Prorocentraceae</taxon>
        <taxon>Prorocentrum</taxon>
    </lineage>
</organism>
<proteinExistence type="predicted"/>
<dbReference type="InterPro" id="IPR036691">
    <property type="entry name" value="Endo/exonu/phosph_ase_sf"/>
</dbReference>
<accession>A0ABN9VX54</accession>
<name>A0ABN9VX54_9DINO</name>
<comment type="caution">
    <text evidence="2">The sequence shown here is derived from an EMBL/GenBank/DDBJ whole genome shotgun (WGS) entry which is preliminary data.</text>
</comment>
<dbReference type="Proteomes" id="UP001189429">
    <property type="component" value="Unassembled WGS sequence"/>
</dbReference>
<dbReference type="EMBL" id="CAUYUJ010017671">
    <property type="protein sequence ID" value="CAK0876839.1"/>
    <property type="molecule type" value="Genomic_DNA"/>
</dbReference>
<sequence length="446" mass="48439">MGSGVLVEHRFLFAMLDVPGWPPLLAGVAYLYTTEGLSKRNLELLKMIGETLQGNHMAIFGADWNLGPTIIEFTGMLRKADMLILQPKIETCVTSKAHSRIDFFVVSPAVANMVDKTDVVKDWPKRPHRPVQLIFKQGSCLNDINVKVYAMVPFDGFVARNPAVDLASCVDDDTVSAYGAADHVVKVLGQAVEDLERVFKEDLGIGLNAQGKYLVKTVFCDGLWTEDRAQQAGYHSTGCCPLCGEPDSVTHRIYFCNSPEVSAARTSTGVKDSFIQWVREGGQDFYAGLKFVNPVKDMPPMSDQHEPYLYSAEGLEALRARVAAKEAKGFVQLTVGAYGPGDAVPRSGQGGDGEEGGEGKSLKSRVAMAPSPNRAGAVYLLTVRIHKAERLREFAGLLGQAAEGDMDKKGQDKEGLHTNYELPVLVPVARQRACSAQGTRLCCGVV</sequence>
<protein>
    <submittedName>
        <fullName evidence="2">Uncharacterized protein</fullName>
    </submittedName>
</protein>
<evidence type="ECO:0000313" key="2">
    <source>
        <dbReference type="EMBL" id="CAK0876839.1"/>
    </source>
</evidence>